<feature type="domain" description="ABC transporter" evidence="9">
    <location>
        <begin position="251"/>
        <end position="494"/>
    </location>
</feature>
<dbReference type="PROSITE" id="PS00211">
    <property type="entry name" value="ABC_TRANSPORTER_1"/>
    <property type="match status" value="2"/>
</dbReference>
<keyword evidence="5" id="KW-0547">Nucleotide-binding</keyword>
<dbReference type="GO" id="GO:0016887">
    <property type="term" value="F:ATP hydrolysis activity"/>
    <property type="evidence" value="ECO:0007669"/>
    <property type="project" value="InterPro"/>
</dbReference>
<proteinExistence type="predicted"/>
<dbReference type="GO" id="GO:0005524">
    <property type="term" value="F:ATP binding"/>
    <property type="evidence" value="ECO:0007669"/>
    <property type="project" value="UniProtKB-KW"/>
</dbReference>
<evidence type="ECO:0000313" key="11">
    <source>
        <dbReference type="Proteomes" id="UP000062833"/>
    </source>
</evidence>
<evidence type="ECO:0000259" key="9">
    <source>
        <dbReference type="PROSITE" id="PS50893"/>
    </source>
</evidence>
<dbReference type="InterPro" id="IPR017871">
    <property type="entry name" value="ABC_transporter-like_CS"/>
</dbReference>
<dbReference type="InterPro" id="IPR003593">
    <property type="entry name" value="AAA+_ATPase"/>
</dbReference>
<protein>
    <recommendedName>
        <fullName evidence="9">ABC transporter domain-containing protein</fullName>
    </recommendedName>
</protein>
<evidence type="ECO:0000256" key="5">
    <source>
        <dbReference type="ARBA" id="ARBA00022741"/>
    </source>
</evidence>
<evidence type="ECO:0000256" key="7">
    <source>
        <dbReference type="ARBA" id="ARBA00022967"/>
    </source>
</evidence>
<keyword evidence="3" id="KW-0762">Sugar transport</keyword>
<evidence type="ECO:0000256" key="6">
    <source>
        <dbReference type="ARBA" id="ARBA00022840"/>
    </source>
</evidence>
<dbReference type="InterPro" id="IPR027417">
    <property type="entry name" value="P-loop_NTPase"/>
</dbReference>
<dbReference type="OrthoDB" id="39350at2"/>
<dbReference type="CDD" id="cd03215">
    <property type="entry name" value="ABC_Carb_Monos_II"/>
    <property type="match status" value="1"/>
</dbReference>
<dbReference type="InterPro" id="IPR050107">
    <property type="entry name" value="ABC_carbohydrate_import_ATPase"/>
</dbReference>
<dbReference type="KEGG" id="aaq:AOC05_00840"/>
<dbReference type="PANTHER" id="PTHR43790">
    <property type="entry name" value="CARBOHYDRATE TRANSPORT ATP-BINDING PROTEIN MG119-RELATED"/>
    <property type="match status" value="1"/>
</dbReference>
<evidence type="ECO:0000256" key="3">
    <source>
        <dbReference type="ARBA" id="ARBA00022597"/>
    </source>
</evidence>
<sequence>MAISLTAITKSFGPNNVLRGIDLSIEPGEILSLVGENGAGKSTLTRIIAGAYQPDSGQIMIDGEARNYHVPQDAMADGIQVIYQELKNNLFPQLDVASNIFAHDGTAEFGRFFVNKEKMHRRAAELLAQVGIDVDTRLPVEKLSFGEQQLVQIARCLNHSVRLLILDEPTAALDDRESELLFHQVRKLQAAGVSIIYISHRLPEVFALSDRIVVMRDGQVSLSGTPKELSEKSVVAAMVGGEVENFYPKEHHATDRVRLHVNELRGVGINGVSFQVHAGEVLGIGGVMGSGKGEVLRALFGLHNASGVVQLDGKEVSLKSPQQAIGAGIAYLTPDRQAEGLTLAQPISHNESLATLGAVTRNGVVSRKQERERCQEISDRLSIKCTSIEDAVGTLSGGNQQKVLLARCLLSNPAILLMEEPTRGVDVGAKAEIYSIINDVAAQGVAVVLVSSDLPELVEMSDRVLVMHEGSINAELSAPALTQQAVLEHAMETLAR</sequence>
<dbReference type="AlphaFoldDB" id="A0A0M5LWW5"/>
<dbReference type="InterPro" id="IPR003439">
    <property type="entry name" value="ABC_transporter-like_ATP-bd"/>
</dbReference>
<keyword evidence="6" id="KW-0067">ATP-binding</keyword>
<dbReference type="Pfam" id="PF00005">
    <property type="entry name" value="ABC_tran"/>
    <property type="match status" value="2"/>
</dbReference>
<evidence type="ECO:0000313" key="10">
    <source>
        <dbReference type="EMBL" id="ALE91244.1"/>
    </source>
</evidence>
<keyword evidence="4" id="KW-0677">Repeat</keyword>
<accession>A0A0M5LWW5</accession>
<dbReference type="RefSeq" id="WP_062004844.1">
    <property type="nucleotide sequence ID" value="NZ_CP012677.1"/>
</dbReference>
<organism evidence="10 11">
    <name type="scientific">Arthrobacter alpinus</name>
    <dbReference type="NCBI Taxonomy" id="656366"/>
    <lineage>
        <taxon>Bacteria</taxon>
        <taxon>Bacillati</taxon>
        <taxon>Actinomycetota</taxon>
        <taxon>Actinomycetes</taxon>
        <taxon>Micrococcales</taxon>
        <taxon>Micrococcaceae</taxon>
        <taxon>Arthrobacter</taxon>
    </lineage>
</organism>
<keyword evidence="1" id="KW-0813">Transport</keyword>
<gene>
    <name evidence="10" type="ORF">AOC05_00840</name>
</gene>
<reference evidence="11" key="1">
    <citation type="submission" date="2015-09" db="EMBL/GenBank/DDBJ databases">
        <title>Complete genome of Arthrobacter alpinus strain R3.8.</title>
        <authorList>
            <person name="See-Too W.S."/>
            <person name="Chan K.G."/>
        </authorList>
    </citation>
    <scope>NUCLEOTIDE SEQUENCE [LARGE SCALE GENOMIC DNA]</scope>
    <source>
        <strain evidence="11">R3.8</strain>
    </source>
</reference>
<dbReference type="PANTHER" id="PTHR43790:SF3">
    <property type="entry name" value="D-ALLOSE IMPORT ATP-BINDING PROTEIN ALSA-RELATED"/>
    <property type="match status" value="1"/>
</dbReference>
<evidence type="ECO:0000256" key="4">
    <source>
        <dbReference type="ARBA" id="ARBA00022737"/>
    </source>
</evidence>
<evidence type="ECO:0000256" key="1">
    <source>
        <dbReference type="ARBA" id="ARBA00022448"/>
    </source>
</evidence>
<dbReference type="CDD" id="cd03216">
    <property type="entry name" value="ABC_Carb_Monos_I"/>
    <property type="match status" value="1"/>
</dbReference>
<evidence type="ECO:0000256" key="2">
    <source>
        <dbReference type="ARBA" id="ARBA00022475"/>
    </source>
</evidence>
<keyword evidence="11" id="KW-1185">Reference proteome</keyword>
<dbReference type="PATRIC" id="fig|656366.3.peg.183"/>
<dbReference type="EMBL" id="CP012677">
    <property type="protein sequence ID" value="ALE91244.1"/>
    <property type="molecule type" value="Genomic_DNA"/>
</dbReference>
<dbReference type="SUPFAM" id="SSF52540">
    <property type="entry name" value="P-loop containing nucleoside triphosphate hydrolases"/>
    <property type="match status" value="2"/>
</dbReference>
<keyword evidence="7" id="KW-1278">Translocase</keyword>
<name>A0A0M5LWW5_9MICC</name>
<dbReference type="SMART" id="SM00382">
    <property type="entry name" value="AAA"/>
    <property type="match status" value="2"/>
</dbReference>
<feature type="domain" description="ABC transporter" evidence="9">
    <location>
        <begin position="3"/>
        <end position="242"/>
    </location>
</feature>
<dbReference type="Proteomes" id="UP000062833">
    <property type="component" value="Chromosome"/>
</dbReference>
<evidence type="ECO:0000256" key="8">
    <source>
        <dbReference type="ARBA" id="ARBA00023136"/>
    </source>
</evidence>
<keyword evidence="8" id="KW-0472">Membrane</keyword>
<dbReference type="Gene3D" id="3.40.50.300">
    <property type="entry name" value="P-loop containing nucleotide triphosphate hydrolases"/>
    <property type="match status" value="2"/>
</dbReference>
<dbReference type="PROSITE" id="PS50893">
    <property type="entry name" value="ABC_TRANSPORTER_2"/>
    <property type="match status" value="2"/>
</dbReference>
<keyword evidence="2" id="KW-1003">Cell membrane</keyword>